<dbReference type="Proteomes" id="UP001150055">
    <property type="component" value="Unassembled WGS sequence"/>
</dbReference>
<dbReference type="RefSeq" id="WP_274579003.1">
    <property type="nucleotide sequence ID" value="NZ_JALNTG010000020.1"/>
</dbReference>
<evidence type="ECO:0000313" key="1">
    <source>
        <dbReference type="EMBL" id="MDD9319995.1"/>
    </source>
</evidence>
<comment type="caution">
    <text evidence="1">The sequence shown here is derived from an EMBL/GenBank/DDBJ whole genome shotgun (WGS) entry which is preliminary data.</text>
</comment>
<name>A0AB35K555_9GAMM</name>
<dbReference type="PROSITE" id="PS51257">
    <property type="entry name" value="PROKAR_LIPOPROTEIN"/>
    <property type="match status" value="1"/>
</dbReference>
<evidence type="ECO:0008006" key="3">
    <source>
        <dbReference type="Google" id="ProtNLM"/>
    </source>
</evidence>
<evidence type="ECO:0000313" key="2">
    <source>
        <dbReference type="Proteomes" id="UP001150055"/>
    </source>
</evidence>
<protein>
    <recommendedName>
        <fullName evidence="3">Lipoprotein</fullName>
    </recommendedName>
</protein>
<dbReference type="AlphaFoldDB" id="A0AB35K555"/>
<proteinExistence type="predicted"/>
<sequence length="137" mass="15123">MNLKTILSVCAITLLSACSTPPKNENIQSVRLEPKPDFSGMSLVLSCDNSKNEASVLIKSPVVLEKEFRFTSDKNELNLVASPADDISSFSKENSKKILNLIYDANTLKITTSFKNNAEFDLAKHKTDIQNKIKACV</sequence>
<organism evidence="1 2">
    <name type="scientific">Acinetobacter lactucae</name>
    <dbReference type="NCBI Taxonomy" id="1785128"/>
    <lineage>
        <taxon>Bacteria</taxon>
        <taxon>Pseudomonadati</taxon>
        <taxon>Pseudomonadota</taxon>
        <taxon>Gammaproteobacteria</taxon>
        <taxon>Moraxellales</taxon>
        <taxon>Moraxellaceae</taxon>
        <taxon>Acinetobacter</taxon>
        <taxon>Acinetobacter calcoaceticus/baumannii complex</taxon>
    </lineage>
</organism>
<accession>A0AB35K555</accession>
<dbReference type="EMBL" id="JALNTG010000020">
    <property type="protein sequence ID" value="MDD9319995.1"/>
    <property type="molecule type" value="Genomic_DNA"/>
</dbReference>
<gene>
    <name evidence="1" type="ORF">M0O54_07630</name>
</gene>
<reference evidence="1" key="1">
    <citation type="submission" date="2022-12" db="EMBL/GenBank/DDBJ databases">
        <title>Acinetobacter lactucae: Emerging opportunistic pathogenic species of genus Acinetobacter isolated from immunocompromised patients in clinical settings of India.</title>
        <authorList>
            <person name="Amar A.K."/>
            <person name="Sawant A.R."/>
            <person name="Meera M."/>
            <person name="Tomar A."/>
            <person name="Sistla S."/>
            <person name="Prashanth K."/>
        </authorList>
    </citation>
    <scope>NUCLEOTIDE SEQUENCE</scope>
    <source>
        <strain evidence="1">PKAL1828C</strain>
    </source>
</reference>